<dbReference type="OrthoDB" id="2588230at2"/>
<proteinExistence type="predicted"/>
<evidence type="ECO:0000313" key="2">
    <source>
        <dbReference type="Proteomes" id="UP000322294"/>
    </source>
</evidence>
<gene>
    <name evidence="1" type="ORF">LZ11_02076</name>
</gene>
<accession>A0A5S5AIY9</accession>
<reference evidence="1 2" key="1">
    <citation type="submission" date="2019-07" db="EMBL/GenBank/DDBJ databases">
        <title>Genomic Encyclopedia of Type Strains, Phase I: the one thousand microbial genomes (KMG-I) project.</title>
        <authorList>
            <person name="Kyrpides N."/>
        </authorList>
    </citation>
    <scope>NUCLEOTIDE SEQUENCE [LARGE SCALE GENOMIC DNA]</scope>
    <source>
        <strain evidence="1 2">DSM 16647</strain>
    </source>
</reference>
<organism evidence="1 2">
    <name type="scientific">Thermosediminibacter litoriperuensis</name>
    <dbReference type="NCBI Taxonomy" id="291989"/>
    <lineage>
        <taxon>Bacteria</taxon>
        <taxon>Bacillati</taxon>
        <taxon>Bacillota</taxon>
        <taxon>Clostridia</taxon>
        <taxon>Thermosediminibacterales</taxon>
        <taxon>Thermosediminibacteraceae</taxon>
        <taxon>Thermosediminibacter</taxon>
    </lineage>
</organism>
<sequence length="144" mass="16582">MEKLSEDELKEIVQKEWWYTLSIEYSEKDKNDVSITFPKNGRIMLDKSDFTLVLCEHTVSFPIVDNAKKYKKICDQVQLPNLTDQIKIKNYDNYEIAAGSGTVVDSIAYEFSNVPKGTEIKVEISDKLRQKLGMESKVLVILIK</sequence>
<name>A0A5S5AIY9_9FIRM</name>
<keyword evidence="2" id="KW-1185">Reference proteome</keyword>
<comment type="caution">
    <text evidence="1">The sequence shown here is derived from an EMBL/GenBank/DDBJ whole genome shotgun (WGS) entry which is preliminary data.</text>
</comment>
<protein>
    <submittedName>
        <fullName evidence="1">Uncharacterized protein</fullName>
    </submittedName>
</protein>
<dbReference type="EMBL" id="VNHO01000027">
    <property type="protein sequence ID" value="TYP50347.1"/>
    <property type="molecule type" value="Genomic_DNA"/>
</dbReference>
<dbReference type="Proteomes" id="UP000322294">
    <property type="component" value="Unassembled WGS sequence"/>
</dbReference>
<dbReference type="RefSeq" id="WP_148867767.1">
    <property type="nucleotide sequence ID" value="NZ_VNHO01000027.1"/>
</dbReference>
<dbReference type="AlphaFoldDB" id="A0A5S5AIY9"/>
<evidence type="ECO:0000313" key="1">
    <source>
        <dbReference type="EMBL" id="TYP50347.1"/>
    </source>
</evidence>